<dbReference type="PROSITE" id="PS01081">
    <property type="entry name" value="HTH_TETR_1"/>
    <property type="match status" value="1"/>
</dbReference>
<keyword evidence="3" id="KW-0804">Transcription</keyword>
<dbReference type="InterPro" id="IPR023772">
    <property type="entry name" value="DNA-bd_HTH_TetR-type_CS"/>
</dbReference>
<dbReference type="PROSITE" id="PS50977">
    <property type="entry name" value="HTH_TETR_2"/>
    <property type="match status" value="1"/>
</dbReference>
<keyword evidence="2 4" id="KW-0238">DNA-binding</keyword>
<protein>
    <submittedName>
        <fullName evidence="6">AcrR family transcriptional regulator</fullName>
    </submittedName>
</protein>
<dbReference type="EMBL" id="JACHXW010000013">
    <property type="protein sequence ID" value="MBB3154046.1"/>
    <property type="molecule type" value="Genomic_DNA"/>
</dbReference>
<dbReference type="InterPro" id="IPR001647">
    <property type="entry name" value="HTH_TetR"/>
</dbReference>
<dbReference type="RefSeq" id="WP_183566754.1">
    <property type="nucleotide sequence ID" value="NZ_CBCSLB010000013.1"/>
</dbReference>
<dbReference type="Gene3D" id="1.10.357.10">
    <property type="entry name" value="Tetracycline Repressor, domain 2"/>
    <property type="match status" value="1"/>
</dbReference>
<dbReference type="InterPro" id="IPR009057">
    <property type="entry name" value="Homeodomain-like_sf"/>
</dbReference>
<dbReference type="Proteomes" id="UP000518605">
    <property type="component" value="Unassembled WGS sequence"/>
</dbReference>
<evidence type="ECO:0000256" key="1">
    <source>
        <dbReference type="ARBA" id="ARBA00023015"/>
    </source>
</evidence>
<reference evidence="6 7" key="1">
    <citation type="submission" date="2020-08" db="EMBL/GenBank/DDBJ databases">
        <title>Genomic Encyclopedia of Type Strains, Phase III (KMG-III): the genomes of soil and plant-associated and newly described type strains.</title>
        <authorList>
            <person name="Whitman W."/>
        </authorList>
    </citation>
    <scope>NUCLEOTIDE SEQUENCE [LARGE SCALE GENOMIC DNA]</scope>
    <source>
        <strain evidence="6 7">CECT 8234</strain>
    </source>
</reference>
<evidence type="ECO:0000313" key="7">
    <source>
        <dbReference type="Proteomes" id="UP000518605"/>
    </source>
</evidence>
<accession>A0A7W5GBQ3</accession>
<dbReference type="PRINTS" id="PR00455">
    <property type="entry name" value="HTHTETR"/>
</dbReference>
<dbReference type="PANTHER" id="PTHR47506">
    <property type="entry name" value="TRANSCRIPTIONAL REGULATORY PROTEIN"/>
    <property type="match status" value="1"/>
</dbReference>
<evidence type="ECO:0000313" key="6">
    <source>
        <dbReference type="EMBL" id="MBB3154046.1"/>
    </source>
</evidence>
<organism evidence="6 7">
    <name type="scientific">Paenibacillus endophyticus</name>
    <dbReference type="NCBI Taxonomy" id="1294268"/>
    <lineage>
        <taxon>Bacteria</taxon>
        <taxon>Bacillati</taxon>
        <taxon>Bacillota</taxon>
        <taxon>Bacilli</taxon>
        <taxon>Bacillales</taxon>
        <taxon>Paenibacillaceae</taxon>
        <taxon>Paenibacillus</taxon>
    </lineage>
</organism>
<evidence type="ECO:0000259" key="5">
    <source>
        <dbReference type="PROSITE" id="PS50977"/>
    </source>
</evidence>
<keyword evidence="1" id="KW-0805">Transcription regulation</keyword>
<gene>
    <name evidence="6" type="ORF">FHS16_004122</name>
</gene>
<feature type="domain" description="HTH tetR-type" evidence="5">
    <location>
        <begin position="2"/>
        <end position="62"/>
    </location>
</feature>
<dbReference type="AlphaFoldDB" id="A0A7W5GBQ3"/>
<sequence>MKDTREKILLASEELMAKYGYATFSLGAIAEHLKISKGVVTYHFSKKDLILFELVESYFRHAAEYMAIHMTIDKTAPEALESYISANIRYVAENRIRTLAIMNIIANHRDKNGRLTFSDKDNLICQPLIEIFQYGQMEEKSFRPFSPEMMAMFVRSVIDTLSGRIAINEIEDYEGAIQETISVFAIATRRDE</sequence>
<dbReference type="Pfam" id="PF00440">
    <property type="entry name" value="TetR_N"/>
    <property type="match status" value="1"/>
</dbReference>
<proteinExistence type="predicted"/>
<dbReference type="GO" id="GO:0003677">
    <property type="term" value="F:DNA binding"/>
    <property type="evidence" value="ECO:0007669"/>
    <property type="project" value="UniProtKB-UniRule"/>
</dbReference>
<name>A0A7W5GBQ3_9BACL</name>
<evidence type="ECO:0000256" key="3">
    <source>
        <dbReference type="ARBA" id="ARBA00023163"/>
    </source>
</evidence>
<comment type="caution">
    <text evidence="6">The sequence shown here is derived from an EMBL/GenBank/DDBJ whole genome shotgun (WGS) entry which is preliminary data.</text>
</comment>
<keyword evidence="7" id="KW-1185">Reference proteome</keyword>
<evidence type="ECO:0000256" key="4">
    <source>
        <dbReference type="PROSITE-ProRule" id="PRU00335"/>
    </source>
</evidence>
<feature type="DNA-binding region" description="H-T-H motif" evidence="4">
    <location>
        <begin position="25"/>
        <end position="44"/>
    </location>
</feature>
<evidence type="ECO:0000256" key="2">
    <source>
        <dbReference type="ARBA" id="ARBA00023125"/>
    </source>
</evidence>
<dbReference type="SUPFAM" id="SSF46689">
    <property type="entry name" value="Homeodomain-like"/>
    <property type="match status" value="1"/>
</dbReference>
<dbReference type="PANTHER" id="PTHR47506:SF6">
    <property type="entry name" value="HTH-TYPE TRANSCRIPTIONAL REPRESSOR NEMR"/>
    <property type="match status" value="1"/>
</dbReference>